<reference evidence="2" key="1">
    <citation type="journal article" date="2009" name="Nature">
        <title>Genome sequence and analysis of the Irish potato famine pathogen Phytophthora infestans.</title>
        <authorList>
            <consortium name="The Broad Institute Genome Sequencing Platform"/>
            <person name="Haas B.J."/>
            <person name="Kamoun S."/>
            <person name="Zody M.C."/>
            <person name="Jiang R.H."/>
            <person name="Handsaker R.E."/>
            <person name="Cano L.M."/>
            <person name="Grabherr M."/>
            <person name="Kodira C.D."/>
            <person name="Raffaele S."/>
            <person name="Torto-Alalibo T."/>
            <person name="Bozkurt T.O."/>
            <person name="Ah-Fong A.M."/>
            <person name="Alvarado L."/>
            <person name="Anderson V.L."/>
            <person name="Armstrong M.R."/>
            <person name="Avrova A."/>
            <person name="Baxter L."/>
            <person name="Beynon J."/>
            <person name="Boevink P.C."/>
            <person name="Bollmann S.R."/>
            <person name="Bos J.I."/>
            <person name="Bulone V."/>
            <person name="Cai G."/>
            <person name="Cakir C."/>
            <person name="Carrington J.C."/>
            <person name="Chawner M."/>
            <person name="Conti L."/>
            <person name="Costanzo S."/>
            <person name="Ewan R."/>
            <person name="Fahlgren N."/>
            <person name="Fischbach M.A."/>
            <person name="Fugelstad J."/>
            <person name="Gilroy E.M."/>
            <person name="Gnerre S."/>
            <person name="Green P.J."/>
            <person name="Grenville-Briggs L.J."/>
            <person name="Griffith J."/>
            <person name="Grunwald N.J."/>
            <person name="Horn K."/>
            <person name="Horner N.R."/>
            <person name="Hu C.H."/>
            <person name="Huitema E."/>
            <person name="Jeong D.H."/>
            <person name="Jones A.M."/>
            <person name="Jones J.D."/>
            <person name="Jones R.W."/>
            <person name="Karlsson E.K."/>
            <person name="Kunjeti S.G."/>
            <person name="Lamour K."/>
            <person name="Liu Z."/>
            <person name="Ma L."/>
            <person name="Maclean D."/>
            <person name="Chibucos M.C."/>
            <person name="McDonald H."/>
            <person name="McWalters J."/>
            <person name="Meijer H.J."/>
            <person name="Morgan W."/>
            <person name="Morris P.F."/>
            <person name="Munro C.A."/>
            <person name="O'Neill K."/>
            <person name="Ospina-Giraldo M."/>
            <person name="Pinzon A."/>
            <person name="Pritchard L."/>
            <person name="Ramsahoye B."/>
            <person name="Ren Q."/>
            <person name="Restrepo S."/>
            <person name="Roy S."/>
            <person name="Sadanandom A."/>
            <person name="Savidor A."/>
            <person name="Schornack S."/>
            <person name="Schwartz D.C."/>
            <person name="Schumann U.D."/>
            <person name="Schwessinger B."/>
            <person name="Seyer L."/>
            <person name="Sharpe T."/>
            <person name="Silvar C."/>
            <person name="Song J."/>
            <person name="Studholme D.J."/>
            <person name="Sykes S."/>
            <person name="Thines M."/>
            <person name="van de Vondervoort P.J."/>
            <person name="Phuntumart V."/>
            <person name="Wawra S."/>
            <person name="Weide R."/>
            <person name="Win J."/>
            <person name="Young C."/>
            <person name="Zhou S."/>
            <person name="Fry W."/>
            <person name="Meyers B.C."/>
            <person name="van West P."/>
            <person name="Ristaino J."/>
            <person name="Govers F."/>
            <person name="Birch P.R."/>
            <person name="Whisson S.C."/>
            <person name="Judelson H.S."/>
            <person name="Nusbaum C."/>
        </authorList>
    </citation>
    <scope>NUCLEOTIDE SEQUENCE [LARGE SCALE GENOMIC DNA]</scope>
    <source>
        <strain evidence="2">T30-4</strain>
    </source>
</reference>
<accession>D0N5A9</accession>
<name>D0N5A9_PHYIT</name>
<dbReference type="GeneID" id="9471977"/>
<dbReference type="EMBL" id="DS028125">
    <property type="protein sequence ID" value="EEY70067.1"/>
    <property type="molecule type" value="Genomic_DNA"/>
</dbReference>
<sequence>MFRHLRLTYNVKCSASIGAAKREYMGLFLDGDDSMIVHIKTTRHVLDELQEQHVTVSDKEKRQKCMQSLGPTWNGFVGVFKASVTLEATLQRCHAEVIRREQQSGRQSTIKEEA</sequence>
<organism evidence="1 2">
    <name type="scientific">Phytophthora infestans (strain T30-4)</name>
    <name type="common">Potato late blight agent</name>
    <dbReference type="NCBI Taxonomy" id="403677"/>
    <lineage>
        <taxon>Eukaryota</taxon>
        <taxon>Sar</taxon>
        <taxon>Stramenopiles</taxon>
        <taxon>Oomycota</taxon>
        <taxon>Peronosporomycetes</taxon>
        <taxon>Peronosporales</taxon>
        <taxon>Peronosporaceae</taxon>
        <taxon>Phytophthora</taxon>
    </lineage>
</organism>
<dbReference type="InParanoid" id="D0N5A9"/>
<dbReference type="KEGG" id="pif:PITG_06633"/>
<dbReference type="RefSeq" id="XP_002998714.1">
    <property type="nucleotide sequence ID" value="XM_002998668.1"/>
</dbReference>
<evidence type="ECO:0000313" key="1">
    <source>
        <dbReference type="EMBL" id="EEY70067.1"/>
    </source>
</evidence>
<dbReference type="HOGENOM" id="CLU_2125945_0_0_1"/>
<dbReference type="OrthoDB" id="114941at2759"/>
<protein>
    <submittedName>
        <fullName evidence="1">Uncharacterized protein</fullName>
    </submittedName>
</protein>
<dbReference type="Proteomes" id="UP000006643">
    <property type="component" value="Unassembled WGS sequence"/>
</dbReference>
<proteinExistence type="predicted"/>
<gene>
    <name evidence="1" type="ORF">PITG_06633</name>
</gene>
<keyword evidence="2" id="KW-1185">Reference proteome</keyword>
<evidence type="ECO:0000313" key="2">
    <source>
        <dbReference type="Proteomes" id="UP000006643"/>
    </source>
</evidence>
<dbReference type="AlphaFoldDB" id="D0N5A9"/>
<dbReference type="OMA" id="GAAKHEY"/>
<dbReference type="VEuPathDB" id="FungiDB:PITG_06633"/>